<feature type="region of interest" description="Disordered" evidence="1">
    <location>
        <begin position="1"/>
        <end position="35"/>
    </location>
</feature>
<dbReference type="Proteomes" id="UP001230426">
    <property type="component" value="Unassembled WGS sequence"/>
</dbReference>
<name>A0ABT9R0T2_9ACTN</name>
<organism evidence="2 3">
    <name type="scientific">Streptosporangium brasiliense</name>
    <dbReference type="NCBI Taxonomy" id="47480"/>
    <lineage>
        <taxon>Bacteria</taxon>
        <taxon>Bacillati</taxon>
        <taxon>Actinomycetota</taxon>
        <taxon>Actinomycetes</taxon>
        <taxon>Streptosporangiales</taxon>
        <taxon>Streptosporangiaceae</taxon>
        <taxon>Streptosporangium</taxon>
    </lineage>
</organism>
<evidence type="ECO:0000256" key="1">
    <source>
        <dbReference type="SAM" id="MobiDB-lite"/>
    </source>
</evidence>
<protein>
    <submittedName>
        <fullName evidence="2">Uncharacterized protein</fullName>
    </submittedName>
</protein>
<evidence type="ECO:0000313" key="2">
    <source>
        <dbReference type="EMBL" id="MDP9862826.1"/>
    </source>
</evidence>
<dbReference type="EMBL" id="JAUSRB010000002">
    <property type="protein sequence ID" value="MDP9862826.1"/>
    <property type="molecule type" value="Genomic_DNA"/>
</dbReference>
<reference evidence="2 3" key="1">
    <citation type="submission" date="2023-07" db="EMBL/GenBank/DDBJ databases">
        <title>Sequencing the genomes of 1000 actinobacteria strains.</title>
        <authorList>
            <person name="Klenk H.-P."/>
        </authorList>
    </citation>
    <scope>NUCLEOTIDE SEQUENCE [LARGE SCALE GENOMIC DNA]</scope>
    <source>
        <strain evidence="2 3">DSM 44109</strain>
    </source>
</reference>
<gene>
    <name evidence="2" type="ORF">J2S55_002092</name>
</gene>
<accession>A0ABT9R0T2</accession>
<comment type="caution">
    <text evidence="2">The sequence shown here is derived from an EMBL/GenBank/DDBJ whole genome shotgun (WGS) entry which is preliminary data.</text>
</comment>
<sequence>MAWVDTSHTTRPEGRATTVAGTADRERSSIPGDSLHLRSNNLMILRGEKPLSISQAGGRLTGDRRVSEEGEDLRARLDHAVHQQVRPRRFRILERSPPGFHSRAVLRC</sequence>
<evidence type="ECO:0000313" key="3">
    <source>
        <dbReference type="Proteomes" id="UP001230426"/>
    </source>
</evidence>
<proteinExistence type="predicted"/>
<keyword evidence="3" id="KW-1185">Reference proteome</keyword>